<feature type="compositionally biased region" description="Polar residues" evidence="1">
    <location>
        <begin position="284"/>
        <end position="300"/>
    </location>
</feature>
<dbReference type="Proteomes" id="UP000694044">
    <property type="component" value="Unassembled WGS sequence"/>
</dbReference>
<protein>
    <submittedName>
        <fullName evidence="4">WD_REPEATS_REGION domain-containing protein</fullName>
    </submittedName>
</protein>
<dbReference type="InterPro" id="IPR040673">
    <property type="entry name" value="CCDC81_HU_dom_2"/>
</dbReference>
<reference evidence="4" key="1">
    <citation type="submission" date="2021-02" db="EMBL/GenBank/DDBJ databases">
        <authorList>
            <person name="Palmer J.M."/>
        </authorList>
    </citation>
    <scope>NUCLEOTIDE SEQUENCE</scope>
    <source>
        <strain evidence="4">SCRP734</strain>
    </source>
</reference>
<dbReference type="AlphaFoldDB" id="A0A8T1VPN1"/>
<feature type="compositionally biased region" description="Polar residues" evidence="1">
    <location>
        <begin position="203"/>
        <end position="220"/>
    </location>
</feature>
<evidence type="ECO:0000313" key="4">
    <source>
        <dbReference type="EMBL" id="KAG7383315.1"/>
    </source>
</evidence>
<dbReference type="Pfam" id="PF18289">
    <property type="entry name" value="HU-CCDC81_euk_2"/>
    <property type="match status" value="1"/>
</dbReference>
<dbReference type="EMBL" id="JAGDFM010000180">
    <property type="protein sequence ID" value="KAG7383315.1"/>
    <property type="molecule type" value="Genomic_DNA"/>
</dbReference>
<accession>A0A8T1VPN1</accession>
<feature type="compositionally biased region" description="Basic and acidic residues" evidence="1">
    <location>
        <begin position="401"/>
        <end position="427"/>
    </location>
</feature>
<feature type="region of interest" description="Disordered" evidence="1">
    <location>
        <begin position="391"/>
        <end position="429"/>
    </location>
</feature>
<comment type="caution">
    <text evidence="4">The sequence shown here is derived from an EMBL/GenBank/DDBJ whole genome shotgun (WGS) entry which is preliminary data.</text>
</comment>
<keyword evidence="5" id="KW-1185">Reference proteome</keyword>
<dbReference type="InterPro" id="IPR028034">
    <property type="entry name" value="HU-CCDC81"/>
</dbReference>
<evidence type="ECO:0000259" key="3">
    <source>
        <dbReference type="Pfam" id="PF18289"/>
    </source>
</evidence>
<dbReference type="OrthoDB" id="125906at2759"/>
<evidence type="ECO:0000256" key="1">
    <source>
        <dbReference type="SAM" id="MobiDB-lite"/>
    </source>
</evidence>
<feature type="region of interest" description="Disordered" evidence="1">
    <location>
        <begin position="203"/>
        <end position="315"/>
    </location>
</feature>
<feature type="compositionally biased region" description="Basic and acidic residues" evidence="1">
    <location>
        <begin position="256"/>
        <end position="272"/>
    </location>
</feature>
<name>A0A8T1VPN1_9STRA</name>
<organism evidence="4 5">
    <name type="scientific">Phytophthora pseudosyringae</name>
    <dbReference type="NCBI Taxonomy" id="221518"/>
    <lineage>
        <taxon>Eukaryota</taxon>
        <taxon>Sar</taxon>
        <taxon>Stramenopiles</taxon>
        <taxon>Oomycota</taxon>
        <taxon>Peronosporomycetes</taxon>
        <taxon>Peronosporales</taxon>
        <taxon>Peronosporaceae</taxon>
        <taxon>Phytophthora</taxon>
    </lineage>
</organism>
<dbReference type="Pfam" id="PF14908">
    <property type="entry name" value="HU-CCDC81_euk_1"/>
    <property type="match status" value="1"/>
</dbReference>
<sequence>MASSVDLLAECAQQLRSSQFEFEELLGASVASVWQALGRHVARQLTQRKGVSFQQLGKFGFYKAQASVLPAAPVFLLADRFTSTYGVVWRQNRPPAPLTATAEVNMATLGNDAGLGSDQTRHALDAILAFVGKKLQGGESAGRLTLPGVGSFALGGQTLSFTFDSTLLRAITQRAQVEAPPPSAIFRKSSTNAVIDTLRTKASQLDSRSSFETPAMQRSMSVDGGLQATSKSKHHLKPIDHRSTEASYGDDVAATNHRDPDKKHRNGDEAKKEKRRHHRKPRQESNGLSPSDSSDTTELNGRQILPRFLIPEPRVPPAELKTRPAHDQVMQAAFQREVASIEQAKRADDQFHATQATRQRLVQIRDLQVRAERSVARRELNAFLNSQIEEKRSRSRLKSASSDHRELKILPLERETSDETKRAEKQKLNQRLNEQVAAKAALKKDRRTLDQAESAYFISKLKVQDDVDRQELAERKRREKETLLAGWSQQKAIRAQKKSLKVHTL</sequence>
<proteinExistence type="predicted"/>
<evidence type="ECO:0000259" key="2">
    <source>
        <dbReference type="Pfam" id="PF14908"/>
    </source>
</evidence>
<gene>
    <name evidence="4" type="primary">WDR31_1</name>
    <name evidence="4" type="ORF">PHYPSEUDO_003854</name>
</gene>
<evidence type="ECO:0000313" key="5">
    <source>
        <dbReference type="Proteomes" id="UP000694044"/>
    </source>
</evidence>
<feature type="domain" description="CCDC81 HU" evidence="3">
    <location>
        <begin position="101"/>
        <end position="173"/>
    </location>
</feature>
<feature type="domain" description="CCDC81 HU" evidence="2">
    <location>
        <begin position="10"/>
        <end position="87"/>
    </location>
</feature>